<keyword evidence="5 10" id="KW-0592">Phosphate transport</keyword>
<dbReference type="STRING" id="2035.RU06_09835"/>
<sequence length="315" mass="33323">MTTAPAQPVAPVAPKPKAVVRVGDRVFSAASVIAGGLILFVLVLVAAFLVWQSIPAFSAKVGELPNGAANFWDYVGPLVFGTVWSALIALVIAVPLSLGIALFISHYAPRRIAPVLGYVIDLLAAVPSVVYGLWGIVVLAPFVKPFYGFLNEYLGWIPFFSGQVSGTGRTILTASIVLAVMAIPIMTAVMREIFLQAPRLNEEAALALGATRWEMIRMSVLPFAKSGIVSAIMLGLGRALGETMAIALVLSVSTNVTFQMLTSLNPSTIAANIALQFAEASGTALNALIASGLILFVITLVINMLARYIVRKRVS</sequence>
<evidence type="ECO:0000256" key="5">
    <source>
        <dbReference type="ARBA" id="ARBA00022592"/>
    </source>
</evidence>
<dbReference type="CDD" id="cd06261">
    <property type="entry name" value="TM_PBP2"/>
    <property type="match status" value="1"/>
</dbReference>
<dbReference type="GO" id="GO:0005886">
    <property type="term" value="C:plasma membrane"/>
    <property type="evidence" value="ECO:0007669"/>
    <property type="project" value="UniProtKB-SubCell"/>
</dbReference>
<feature type="transmembrane region" description="Helical" evidence="9">
    <location>
        <begin position="26"/>
        <end position="54"/>
    </location>
</feature>
<feature type="transmembrane region" description="Helical" evidence="9">
    <location>
        <begin position="115"/>
        <end position="143"/>
    </location>
</feature>
<evidence type="ECO:0000313" key="12">
    <source>
        <dbReference type="EMBL" id="TDN45146.1"/>
    </source>
</evidence>
<comment type="subcellular location">
    <subcellularLocation>
        <location evidence="1 9">Cell membrane</location>
        <topology evidence="1 9">Multi-pass membrane protein</topology>
    </subcellularLocation>
</comment>
<dbReference type="InterPro" id="IPR011864">
    <property type="entry name" value="Phosphate_PstC"/>
</dbReference>
<dbReference type="OrthoDB" id="9785113at2"/>
<dbReference type="InterPro" id="IPR035906">
    <property type="entry name" value="MetI-like_sf"/>
</dbReference>
<dbReference type="InterPro" id="IPR051124">
    <property type="entry name" value="Phosphate_Transport_Permease"/>
</dbReference>
<evidence type="ECO:0000256" key="2">
    <source>
        <dbReference type="ARBA" id="ARBA00007069"/>
    </source>
</evidence>
<dbReference type="PANTHER" id="PTHR30425">
    <property type="entry name" value="PHOSPHATE TRANSPORT SYSTEM PERMEASE PROTEIN PST"/>
    <property type="match status" value="1"/>
</dbReference>
<dbReference type="Pfam" id="PF00528">
    <property type="entry name" value="BPD_transp_1"/>
    <property type="match status" value="1"/>
</dbReference>
<dbReference type="PANTHER" id="PTHR30425:SF1">
    <property type="entry name" value="PHOSPHATE TRANSPORT SYSTEM PERMEASE PROTEIN PSTC"/>
    <property type="match status" value="1"/>
</dbReference>
<proteinExistence type="inferred from homology"/>
<feature type="domain" description="ABC transmembrane type-1" evidence="11">
    <location>
        <begin position="79"/>
        <end position="306"/>
    </location>
</feature>
<keyword evidence="6 9" id="KW-0812">Transmembrane</keyword>
<evidence type="ECO:0000256" key="3">
    <source>
        <dbReference type="ARBA" id="ARBA00022448"/>
    </source>
</evidence>
<name>A0A4R6DK02_9MICO</name>
<dbReference type="SUPFAM" id="SSF161098">
    <property type="entry name" value="MetI-like"/>
    <property type="match status" value="1"/>
</dbReference>
<evidence type="ECO:0000256" key="9">
    <source>
        <dbReference type="RuleBase" id="RU363032"/>
    </source>
</evidence>
<feature type="transmembrane region" description="Helical" evidence="9">
    <location>
        <begin position="227"/>
        <end position="250"/>
    </location>
</feature>
<keyword evidence="7 9" id="KW-1133">Transmembrane helix</keyword>
<dbReference type="Proteomes" id="UP000295764">
    <property type="component" value="Unassembled WGS sequence"/>
</dbReference>
<feature type="transmembrane region" description="Helical" evidence="9">
    <location>
        <begin position="287"/>
        <end position="310"/>
    </location>
</feature>
<reference evidence="12 13" key="1">
    <citation type="submission" date="2019-03" db="EMBL/GenBank/DDBJ databases">
        <title>Genomic analyses of the natural microbiome of Caenorhabditis elegans.</title>
        <authorList>
            <person name="Samuel B."/>
        </authorList>
    </citation>
    <scope>NUCLEOTIDE SEQUENCE [LARGE SCALE GENOMIC DNA]</scope>
    <source>
        <strain evidence="12 13">JUb65</strain>
    </source>
</reference>
<evidence type="ECO:0000256" key="8">
    <source>
        <dbReference type="ARBA" id="ARBA00023136"/>
    </source>
</evidence>
<dbReference type="PROSITE" id="PS50928">
    <property type="entry name" value="ABC_TM1"/>
    <property type="match status" value="1"/>
</dbReference>
<dbReference type="GO" id="GO:0006817">
    <property type="term" value="P:phosphate ion transport"/>
    <property type="evidence" value="ECO:0007669"/>
    <property type="project" value="UniProtKB-KW"/>
</dbReference>
<evidence type="ECO:0000256" key="4">
    <source>
        <dbReference type="ARBA" id="ARBA00022475"/>
    </source>
</evidence>
<dbReference type="InterPro" id="IPR000515">
    <property type="entry name" value="MetI-like"/>
</dbReference>
<dbReference type="AlphaFoldDB" id="A0A4R6DK02"/>
<comment type="caution">
    <text evidence="12">The sequence shown here is derived from an EMBL/GenBank/DDBJ whole genome shotgun (WGS) entry which is preliminary data.</text>
</comment>
<comment type="similarity">
    <text evidence="2 10">Belongs to the binding-protein-dependent transport system permease family. CysTW subfamily.</text>
</comment>
<feature type="transmembrane region" description="Helical" evidence="9">
    <location>
        <begin position="171"/>
        <end position="190"/>
    </location>
</feature>
<feature type="transmembrane region" description="Helical" evidence="9">
    <location>
        <begin position="74"/>
        <end position="103"/>
    </location>
</feature>
<gene>
    <name evidence="12" type="ORF">EDF64_10368</name>
</gene>
<comment type="function">
    <text evidence="10">Part of the binding-protein-dependent transport system for phosphate; probably responsible for the translocation of the substrate across the membrane.</text>
</comment>
<dbReference type="RefSeq" id="WP_133519010.1">
    <property type="nucleotide sequence ID" value="NZ_SNVW01000003.1"/>
</dbReference>
<accession>A0A4R6DK02</accession>
<keyword evidence="3 9" id="KW-0813">Transport</keyword>
<organism evidence="12 13">
    <name type="scientific">Curtobacterium flaccumfaciens</name>
    <dbReference type="NCBI Taxonomy" id="2035"/>
    <lineage>
        <taxon>Bacteria</taxon>
        <taxon>Bacillati</taxon>
        <taxon>Actinomycetota</taxon>
        <taxon>Actinomycetes</taxon>
        <taxon>Micrococcales</taxon>
        <taxon>Microbacteriaceae</taxon>
        <taxon>Curtobacterium</taxon>
    </lineage>
</organism>
<dbReference type="GO" id="GO:0005315">
    <property type="term" value="F:phosphate transmembrane transporter activity"/>
    <property type="evidence" value="ECO:0007669"/>
    <property type="project" value="InterPro"/>
</dbReference>
<evidence type="ECO:0000256" key="6">
    <source>
        <dbReference type="ARBA" id="ARBA00022692"/>
    </source>
</evidence>
<dbReference type="NCBIfam" id="TIGR02138">
    <property type="entry name" value="phosphate_pstC"/>
    <property type="match status" value="1"/>
</dbReference>
<dbReference type="Gene3D" id="1.10.3720.10">
    <property type="entry name" value="MetI-like"/>
    <property type="match status" value="1"/>
</dbReference>
<evidence type="ECO:0000259" key="11">
    <source>
        <dbReference type="PROSITE" id="PS50928"/>
    </source>
</evidence>
<evidence type="ECO:0000313" key="13">
    <source>
        <dbReference type="Proteomes" id="UP000295764"/>
    </source>
</evidence>
<keyword evidence="8 9" id="KW-0472">Membrane</keyword>
<evidence type="ECO:0000256" key="10">
    <source>
        <dbReference type="RuleBase" id="RU363054"/>
    </source>
</evidence>
<keyword evidence="4 10" id="KW-1003">Cell membrane</keyword>
<protein>
    <recommendedName>
        <fullName evidence="10">Phosphate transport system permease protein</fullName>
    </recommendedName>
</protein>
<dbReference type="EMBL" id="SNVW01000003">
    <property type="protein sequence ID" value="TDN45146.1"/>
    <property type="molecule type" value="Genomic_DNA"/>
</dbReference>
<evidence type="ECO:0000256" key="7">
    <source>
        <dbReference type="ARBA" id="ARBA00022989"/>
    </source>
</evidence>
<evidence type="ECO:0000256" key="1">
    <source>
        <dbReference type="ARBA" id="ARBA00004651"/>
    </source>
</evidence>